<dbReference type="Proteomes" id="UP000694300">
    <property type="component" value="Unassembled WGS sequence"/>
</dbReference>
<sequence>MASAGAGSRPGRPSCAGAAAPRGSPFRLAACRRRTAGNRARSAPIGRSVGGVTTTAAPRLHTGALLAVAVTVVAWASAFVAIRAVGASYEPGPLALGRLLVGALALGAGVLVSRRRWVAPTRREWGLILLCGLAWFAVYNVVLNAAEQRIDAGTTAMLVNVGPILIALFAGLLLGEGFPRWLLIGGGIAFCGAVLVGASTADTGTADVLGVVLCLAAAVTYAIGVLAQKPVLRRLPGLQVTFLACAIGAVACLPFTPGLLDDLATAPVGATAGLVYLGLVPTALAFSTWAYALARMDAGRLGVTTYLAPPITIVLSAVLLGELPPALALVGGAVCLAGVALSRRRSPIRSQIR</sequence>
<gene>
    <name evidence="5" type="ORF">I4I82_15030</name>
</gene>
<organism evidence="5 6">
    <name type="scientific">Pseudonocardia oceani</name>
    <dbReference type="NCBI Taxonomy" id="2792013"/>
    <lineage>
        <taxon>Bacteria</taxon>
        <taxon>Bacillati</taxon>
        <taxon>Actinomycetota</taxon>
        <taxon>Actinomycetes</taxon>
        <taxon>Pseudonocardiales</taxon>
        <taxon>Pseudonocardiaceae</taxon>
        <taxon>Pseudonocardia</taxon>
    </lineage>
</organism>
<feature type="transmembrane region" description="Helical" evidence="3">
    <location>
        <begin position="207"/>
        <end position="228"/>
    </location>
</feature>
<dbReference type="PANTHER" id="PTHR12715:SF4">
    <property type="entry name" value="EAMA DOMAIN-CONTAINING PROTEIN"/>
    <property type="match status" value="1"/>
</dbReference>
<evidence type="ECO:0000256" key="2">
    <source>
        <dbReference type="SAM" id="MobiDB-lite"/>
    </source>
</evidence>
<feature type="transmembrane region" description="Helical" evidence="3">
    <location>
        <begin position="301"/>
        <end position="320"/>
    </location>
</feature>
<feature type="region of interest" description="Disordered" evidence="2">
    <location>
        <begin position="1"/>
        <end position="21"/>
    </location>
</feature>
<keyword evidence="6" id="KW-1185">Reference proteome</keyword>
<feature type="transmembrane region" description="Helical" evidence="3">
    <location>
        <begin position="240"/>
        <end position="260"/>
    </location>
</feature>
<evidence type="ECO:0000259" key="4">
    <source>
        <dbReference type="Pfam" id="PF00892"/>
    </source>
</evidence>
<evidence type="ECO:0000313" key="5">
    <source>
        <dbReference type="EMBL" id="MBW0128982.1"/>
    </source>
</evidence>
<accession>A0ABS6U9Q9</accession>
<keyword evidence="3" id="KW-1133">Transmembrane helix</keyword>
<feature type="domain" description="EamA" evidence="4">
    <location>
        <begin position="209"/>
        <end position="342"/>
    </location>
</feature>
<evidence type="ECO:0000256" key="1">
    <source>
        <dbReference type="ARBA" id="ARBA00007362"/>
    </source>
</evidence>
<feature type="transmembrane region" description="Helical" evidence="3">
    <location>
        <begin position="272"/>
        <end position="294"/>
    </location>
</feature>
<dbReference type="InterPro" id="IPR052756">
    <property type="entry name" value="Alkyne_AA_exporter"/>
</dbReference>
<reference evidence="5 6" key="1">
    <citation type="submission" date="2020-11" db="EMBL/GenBank/DDBJ databases">
        <title>Pseudonocardia abyssalis sp. nov. and Pseudonocardia oceani sp. nov., description and phylogenomic analysis of two novel actinomycetes isolated from the deep Southern Ocean.</title>
        <authorList>
            <person name="Parra J."/>
        </authorList>
    </citation>
    <scope>NUCLEOTIDE SEQUENCE [LARGE SCALE GENOMIC DNA]</scope>
    <source>
        <strain evidence="6">KRD185</strain>
    </source>
</reference>
<feature type="transmembrane region" description="Helical" evidence="3">
    <location>
        <begin position="152"/>
        <end position="174"/>
    </location>
</feature>
<feature type="transmembrane region" description="Helical" evidence="3">
    <location>
        <begin position="326"/>
        <end position="343"/>
    </location>
</feature>
<name>A0ABS6U9Q9_9PSEU</name>
<keyword evidence="3" id="KW-0472">Membrane</keyword>
<feature type="transmembrane region" description="Helical" evidence="3">
    <location>
        <begin position="64"/>
        <end position="82"/>
    </location>
</feature>
<keyword evidence="3" id="KW-0812">Transmembrane</keyword>
<feature type="transmembrane region" description="Helical" evidence="3">
    <location>
        <begin position="94"/>
        <end position="113"/>
    </location>
</feature>
<dbReference type="EMBL" id="JADQDF010000001">
    <property type="protein sequence ID" value="MBW0128982.1"/>
    <property type="molecule type" value="Genomic_DNA"/>
</dbReference>
<dbReference type="Pfam" id="PF00892">
    <property type="entry name" value="EamA"/>
    <property type="match status" value="2"/>
</dbReference>
<dbReference type="InterPro" id="IPR000620">
    <property type="entry name" value="EamA_dom"/>
</dbReference>
<proteinExistence type="inferred from homology"/>
<protein>
    <submittedName>
        <fullName evidence="5">DMT family transporter</fullName>
    </submittedName>
</protein>
<feature type="domain" description="EamA" evidence="4">
    <location>
        <begin position="64"/>
        <end position="196"/>
    </location>
</feature>
<feature type="transmembrane region" description="Helical" evidence="3">
    <location>
        <begin position="181"/>
        <end position="201"/>
    </location>
</feature>
<evidence type="ECO:0000256" key="3">
    <source>
        <dbReference type="SAM" id="Phobius"/>
    </source>
</evidence>
<dbReference type="PANTHER" id="PTHR12715">
    <property type="entry name" value="TRANSPORTER, DRUG/METABOLITE EXPORTER FAMILY"/>
    <property type="match status" value="1"/>
</dbReference>
<evidence type="ECO:0000313" key="6">
    <source>
        <dbReference type="Proteomes" id="UP000694300"/>
    </source>
</evidence>
<comment type="caution">
    <text evidence="5">The sequence shown here is derived from an EMBL/GenBank/DDBJ whole genome shotgun (WGS) entry which is preliminary data.</text>
</comment>
<comment type="similarity">
    <text evidence="1">Belongs to the EamA transporter family.</text>
</comment>
<feature type="transmembrane region" description="Helical" evidence="3">
    <location>
        <begin position="125"/>
        <end position="146"/>
    </location>
</feature>